<evidence type="ECO:0000256" key="3">
    <source>
        <dbReference type="ARBA" id="ARBA00022741"/>
    </source>
</evidence>
<evidence type="ECO:0000256" key="6">
    <source>
        <dbReference type="ARBA" id="ARBA00023134"/>
    </source>
</evidence>
<comment type="subunit">
    <text evidence="7">Homodimer.</text>
</comment>
<dbReference type="InterPro" id="IPR042109">
    <property type="entry name" value="Adenylosuccinate_synth_dom1"/>
</dbReference>
<evidence type="ECO:0000256" key="4">
    <source>
        <dbReference type="ARBA" id="ARBA00022755"/>
    </source>
</evidence>
<dbReference type="GO" id="GO:0046040">
    <property type="term" value="P:IMP metabolic process"/>
    <property type="evidence" value="ECO:0007669"/>
    <property type="project" value="TreeGrafter"/>
</dbReference>
<dbReference type="Proteomes" id="UP000176187">
    <property type="component" value="Unassembled WGS sequence"/>
</dbReference>
<keyword evidence="2 7" id="KW-0479">Metal-binding</keyword>
<evidence type="ECO:0000256" key="1">
    <source>
        <dbReference type="ARBA" id="ARBA00022598"/>
    </source>
</evidence>
<keyword evidence="7" id="KW-0963">Cytoplasm</keyword>
<feature type="binding site" evidence="7">
    <location>
        <begin position="50"/>
        <end position="52"/>
    </location>
    <ligand>
        <name>GTP</name>
        <dbReference type="ChEBI" id="CHEBI:37565"/>
    </ligand>
</feature>
<comment type="catalytic activity">
    <reaction evidence="7 8">
        <text>IMP + L-aspartate + GTP = N(6)-(1,2-dicarboxyethyl)-AMP + GDP + phosphate + 2 H(+)</text>
        <dbReference type="Rhea" id="RHEA:15753"/>
        <dbReference type="ChEBI" id="CHEBI:15378"/>
        <dbReference type="ChEBI" id="CHEBI:29991"/>
        <dbReference type="ChEBI" id="CHEBI:37565"/>
        <dbReference type="ChEBI" id="CHEBI:43474"/>
        <dbReference type="ChEBI" id="CHEBI:57567"/>
        <dbReference type="ChEBI" id="CHEBI:58053"/>
        <dbReference type="ChEBI" id="CHEBI:58189"/>
        <dbReference type="EC" id="6.3.4.4"/>
    </reaction>
</comment>
<keyword evidence="5 7" id="KW-0460">Magnesium</keyword>
<dbReference type="Pfam" id="PF00709">
    <property type="entry name" value="Adenylsucc_synt"/>
    <property type="match status" value="1"/>
</dbReference>
<feature type="binding site" evidence="7">
    <location>
        <position position="20"/>
    </location>
    <ligand>
        <name>Mg(2+)</name>
        <dbReference type="ChEBI" id="CHEBI:18420"/>
    </ligand>
</feature>
<sequence length="466" mass="51643">MISSRNKSQITPIIGLQWGDEGKGKGVARIASGLSTKDLIVRFQGGNNAGHTIYHKGKSYVFKLIPSGVFGKAQIHLGAGMVINPGALKEEAGFIPKGTSFLSRLSVSHHAILTLPTHILLDSISEKKKGKRKIGSTGRGISPSYTDLTLRRALRVGDIFEPDFKKRYLALSQEHKDTLQKVFNYKVRKEDTIGHEKDFWDGIKFLRSLAIINSAEIVSETLSGGHKVIAEGAQGTLLDVRFGNYPFVTSSHTIAGGVSTGLGIPPSFVGEAIGILKAYTTKVGEGPFPTELGGEKSRVWCRDRKFTYEKEKFSNPNPNSGNEFEQGIALRRLGSEVGSVTGRLRRTGWMDIPLLHYAIKINNATELVLTKLDVLNGFKEIKVCTDYIIRGKRTTEIPFDLYRAQIKCMYKTFPGWRGKLSDYSGKLPKEAMNYVKFLEKTLGAKIIYVGTGPEEHHVVERYWSHP</sequence>
<comment type="cofactor">
    <cofactor evidence="7">
        <name>Mg(2+)</name>
        <dbReference type="ChEBI" id="CHEBI:18420"/>
    </cofactor>
    <text evidence="7">Binds 1 Mg(2+) ion per subunit.</text>
</comment>
<feature type="binding site" description="in other chain" evidence="7">
    <location>
        <begin position="48"/>
        <end position="51"/>
    </location>
    <ligand>
        <name>IMP</name>
        <dbReference type="ChEBI" id="CHEBI:58053"/>
        <note>ligand shared between dimeric partners</note>
    </ligand>
</feature>
<dbReference type="AlphaFoldDB" id="A0A1F6WVB3"/>
<gene>
    <name evidence="7" type="primary">purA</name>
    <name evidence="9" type="ORF">A3A05_03360</name>
</gene>
<dbReference type="InterPro" id="IPR027417">
    <property type="entry name" value="P-loop_NTPase"/>
</dbReference>
<dbReference type="InterPro" id="IPR018220">
    <property type="entry name" value="Adenylosuccin_syn_GTP-bd"/>
</dbReference>
<accession>A0A1F6WVB3</accession>
<dbReference type="PROSITE" id="PS01266">
    <property type="entry name" value="ADENYLOSUCCIN_SYN_1"/>
    <property type="match status" value="1"/>
</dbReference>
<dbReference type="STRING" id="1801774.A3A05_03360"/>
<dbReference type="PANTHER" id="PTHR11846">
    <property type="entry name" value="ADENYLOSUCCINATE SYNTHETASE"/>
    <property type="match status" value="1"/>
</dbReference>
<dbReference type="GO" id="GO:0005525">
    <property type="term" value="F:GTP binding"/>
    <property type="evidence" value="ECO:0007669"/>
    <property type="project" value="UniProtKB-UniRule"/>
</dbReference>
<feature type="active site" description="Proton donor" evidence="7">
    <location>
        <position position="51"/>
    </location>
</feature>
<comment type="similarity">
    <text evidence="7 8">Belongs to the adenylosuccinate synthetase family.</text>
</comment>
<feature type="binding site" evidence="7">
    <location>
        <position position="151"/>
    </location>
    <ligand>
        <name>IMP</name>
        <dbReference type="ChEBI" id="CHEBI:58053"/>
        <note>ligand shared between dimeric partners</note>
    </ligand>
</feature>
<evidence type="ECO:0000256" key="8">
    <source>
        <dbReference type="RuleBase" id="RU000520"/>
    </source>
</evidence>
<dbReference type="HAMAP" id="MF_00011">
    <property type="entry name" value="Adenylosucc_synth"/>
    <property type="match status" value="1"/>
</dbReference>
<dbReference type="GO" id="GO:0000287">
    <property type="term" value="F:magnesium ion binding"/>
    <property type="evidence" value="ECO:0007669"/>
    <property type="project" value="UniProtKB-UniRule"/>
</dbReference>
<dbReference type="Gene3D" id="3.90.170.10">
    <property type="entry name" value="Adenylosuccinate Synthetase, subunit A, domain 3"/>
    <property type="match status" value="1"/>
</dbReference>
<proteinExistence type="inferred from homology"/>
<evidence type="ECO:0000313" key="9">
    <source>
        <dbReference type="EMBL" id="OGI85808.1"/>
    </source>
</evidence>
<keyword evidence="6 7" id="KW-0342">GTP-binding</keyword>
<dbReference type="CDD" id="cd03108">
    <property type="entry name" value="AdSS"/>
    <property type="match status" value="1"/>
</dbReference>
<dbReference type="GO" id="GO:0004019">
    <property type="term" value="F:adenylosuccinate synthase activity"/>
    <property type="evidence" value="ECO:0007669"/>
    <property type="project" value="UniProtKB-UniRule"/>
</dbReference>
<dbReference type="SMART" id="SM00788">
    <property type="entry name" value="Adenylsucc_synt"/>
    <property type="match status" value="1"/>
</dbReference>
<feature type="binding site" evidence="7">
    <location>
        <position position="345"/>
    </location>
    <ligand>
        <name>GTP</name>
        <dbReference type="ChEBI" id="CHEBI:37565"/>
    </ligand>
</feature>
<feature type="binding site" description="in other chain" evidence="7">
    <location>
        <position position="137"/>
    </location>
    <ligand>
        <name>IMP</name>
        <dbReference type="ChEBI" id="CHEBI:58053"/>
        <note>ligand shared between dimeric partners</note>
    </ligand>
</feature>
<evidence type="ECO:0000256" key="2">
    <source>
        <dbReference type="ARBA" id="ARBA00022723"/>
    </source>
</evidence>
<dbReference type="InterPro" id="IPR042110">
    <property type="entry name" value="Adenylosuccinate_synth_dom2"/>
</dbReference>
<dbReference type="PANTHER" id="PTHR11846:SF0">
    <property type="entry name" value="ADENYLOSUCCINATE SYNTHETASE"/>
    <property type="match status" value="1"/>
</dbReference>
<feature type="binding site" description="in other chain" evidence="7">
    <location>
        <begin position="20"/>
        <end position="23"/>
    </location>
    <ligand>
        <name>IMP</name>
        <dbReference type="ChEBI" id="CHEBI:58053"/>
        <note>ligand shared between dimeric partners</note>
    </ligand>
</feature>
<dbReference type="Gene3D" id="1.10.300.10">
    <property type="entry name" value="Adenylosuccinate Synthetase, subunit A, domain 2"/>
    <property type="match status" value="1"/>
</dbReference>
<comment type="pathway">
    <text evidence="7 8">Purine metabolism; AMP biosynthesis via de novo pathway; AMP from IMP: step 1/2.</text>
</comment>
<feature type="binding site" evidence="7">
    <location>
        <begin position="19"/>
        <end position="25"/>
    </location>
    <ligand>
        <name>GTP</name>
        <dbReference type="ChEBI" id="CHEBI:37565"/>
    </ligand>
</feature>
<feature type="active site" description="Proton acceptor" evidence="7">
    <location>
        <position position="20"/>
    </location>
</feature>
<feature type="binding site" evidence="7">
    <location>
        <position position="50"/>
    </location>
    <ligand>
        <name>Mg(2+)</name>
        <dbReference type="ChEBI" id="CHEBI:18420"/>
    </ligand>
</feature>
<dbReference type="EC" id="6.3.4.4" evidence="7 8"/>
<comment type="caution">
    <text evidence="9">The sequence shown here is derived from an EMBL/GenBank/DDBJ whole genome shotgun (WGS) entry which is preliminary data.</text>
</comment>
<comment type="function">
    <text evidence="7">Plays an important role in the de novo pathway of purine nucleotide biosynthesis. Catalyzes the first committed step in the biosynthesis of AMP from IMP.</text>
</comment>
<dbReference type="EMBL" id="MFUY01000022">
    <property type="protein sequence ID" value="OGI85808.1"/>
    <property type="molecule type" value="Genomic_DNA"/>
</dbReference>
<organism evidence="9 10">
    <name type="scientific">Candidatus Nomurabacteria bacterium RIFCSPLOWO2_01_FULL_41_12</name>
    <dbReference type="NCBI Taxonomy" id="1801774"/>
    <lineage>
        <taxon>Bacteria</taxon>
        <taxon>Candidatus Nomuraibacteriota</taxon>
    </lineage>
</organism>
<comment type="subcellular location">
    <subcellularLocation>
        <location evidence="7">Cytoplasm</location>
    </subcellularLocation>
</comment>
<name>A0A1F6WVB3_9BACT</name>
<feature type="binding site" description="in other chain" evidence="7">
    <location>
        <position position="249"/>
    </location>
    <ligand>
        <name>IMP</name>
        <dbReference type="ChEBI" id="CHEBI:58053"/>
        <note>ligand shared between dimeric partners</note>
    </ligand>
</feature>
<dbReference type="Gene3D" id="3.40.440.10">
    <property type="entry name" value="Adenylosuccinate Synthetase, subunit A, domain 1"/>
    <property type="match status" value="1"/>
</dbReference>
<protein>
    <recommendedName>
        <fullName evidence="7 8">Adenylosuccinate synthetase</fullName>
        <shortName evidence="7">AMPSase</shortName>
        <shortName evidence="7">AdSS</shortName>
        <ecNumber evidence="7 8">6.3.4.4</ecNumber>
    </recommendedName>
    <alternativeName>
        <fullName evidence="7">IMP--aspartate ligase</fullName>
    </alternativeName>
</protein>
<evidence type="ECO:0000313" key="10">
    <source>
        <dbReference type="Proteomes" id="UP000176187"/>
    </source>
</evidence>
<reference evidence="9 10" key="1">
    <citation type="journal article" date="2016" name="Nat. Commun.">
        <title>Thousands of microbial genomes shed light on interconnected biogeochemical processes in an aquifer system.</title>
        <authorList>
            <person name="Anantharaman K."/>
            <person name="Brown C.T."/>
            <person name="Hug L.A."/>
            <person name="Sharon I."/>
            <person name="Castelle C.J."/>
            <person name="Probst A.J."/>
            <person name="Thomas B.C."/>
            <person name="Singh A."/>
            <person name="Wilkins M.J."/>
            <person name="Karaoz U."/>
            <person name="Brodie E.L."/>
            <person name="Williams K.H."/>
            <person name="Hubbard S.S."/>
            <person name="Banfield J.F."/>
        </authorList>
    </citation>
    <scope>NUCLEOTIDE SEQUENCE [LARGE SCALE GENOMIC DNA]</scope>
</reference>
<feature type="binding site" evidence="7">
    <location>
        <begin position="371"/>
        <end position="373"/>
    </location>
    <ligand>
        <name>GTP</name>
        <dbReference type="ChEBI" id="CHEBI:37565"/>
    </ligand>
</feature>
<evidence type="ECO:0000256" key="5">
    <source>
        <dbReference type="ARBA" id="ARBA00022842"/>
    </source>
</evidence>
<keyword evidence="4 7" id="KW-0658">Purine biosynthesis</keyword>
<dbReference type="GO" id="GO:0005737">
    <property type="term" value="C:cytoplasm"/>
    <property type="evidence" value="ECO:0007669"/>
    <property type="project" value="UniProtKB-SubCell"/>
</dbReference>
<feature type="binding site" evidence="7">
    <location>
        <begin position="339"/>
        <end position="345"/>
    </location>
    <ligand>
        <name>substrate</name>
    </ligand>
</feature>
<feature type="binding site" description="in other chain" evidence="7">
    <location>
        <position position="234"/>
    </location>
    <ligand>
        <name>IMP</name>
        <dbReference type="ChEBI" id="CHEBI:58053"/>
        <note>ligand shared between dimeric partners</note>
    </ligand>
</feature>
<keyword evidence="1 7" id="KW-0436">Ligase</keyword>
<dbReference type="UniPathway" id="UPA00075">
    <property type="reaction ID" value="UER00335"/>
</dbReference>
<feature type="binding site" description="in other chain" evidence="7">
    <location>
        <position position="343"/>
    </location>
    <ligand>
        <name>IMP</name>
        <dbReference type="ChEBI" id="CHEBI:58053"/>
        <note>ligand shared between dimeric partners</note>
    </ligand>
</feature>
<dbReference type="InterPro" id="IPR042111">
    <property type="entry name" value="Adenylosuccinate_synth_dom3"/>
</dbReference>
<dbReference type="SUPFAM" id="SSF52540">
    <property type="entry name" value="P-loop containing nucleoside triphosphate hydrolases"/>
    <property type="match status" value="1"/>
</dbReference>
<dbReference type="InterPro" id="IPR001114">
    <property type="entry name" value="Adenylosuccinate_synthetase"/>
</dbReference>
<dbReference type="GO" id="GO:0044208">
    <property type="term" value="P:'de novo' AMP biosynthetic process"/>
    <property type="evidence" value="ECO:0007669"/>
    <property type="project" value="UniProtKB-UniRule"/>
</dbReference>
<feature type="binding site" evidence="7">
    <location>
        <begin position="450"/>
        <end position="452"/>
    </location>
    <ligand>
        <name>GTP</name>
        <dbReference type="ChEBI" id="CHEBI:37565"/>
    </ligand>
</feature>
<keyword evidence="3 7" id="KW-0547">Nucleotide-binding</keyword>
<evidence type="ECO:0000256" key="7">
    <source>
        <dbReference type="HAMAP-Rule" id="MF_00011"/>
    </source>
</evidence>